<dbReference type="InterPro" id="IPR048950">
    <property type="entry name" value="Ppx_GppA_C"/>
</dbReference>
<keyword evidence="5" id="KW-1185">Reference proteome</keyword>
<dbReference type="Gene3D" id="3.30.420.150">
    <property type="entry name" value="Exopolyphosphatase. Domain 2"/>
    <property type="match status" value="1"/>
</dbReference>
<comment type="caution">
    <text evidence="4">The sequence shown here is derived from an EMBL/GenBank/DDBJ whole genome shotgun (WGS) entry which is preliminary data.</text>
</comment>
<name>A0A1C0Z2N3_9BACL</name>
<sequence length="514" mass="58952">MEKRTAIIDIGSNTVRLVIYNYDEQGTLHELANMKKVARLRSYVDEAGMMSEEGVAVLKELLLNYKQILADFGVEQVHAAATAAVRQAQNREEIVETMLRETGIELQILSEEQEAYFGFVAVAYSMATSSAITIDMGGGSTEITWFENKVLQKTHSFPFGTVSLKQRFIAGDKMTEHERAALIAYVKEQFESLPWIVDRHLPIIGIGGSARNVAQIHQQRIKYPLSNVHQYEMKKDEMDELAQFLWDLSFDELSRLEGLSIDRADIILPALDVFRTLMDVVHTSSYQFTKKGLREGIIINKILQETPDAYNKYNIFGDSSKKLAISFGRSEAEQQYIDYLVTELYKQTCKEFGVLRMERELEFIRGAAPLYNVGEFIEQDAASHHTFYLIANKAIPGITHVERVRMALIASYKNRGHLDQLLVRYNNWFTKEEIKEIRMLGSILKFIFALNVSKRRIVKNIELKKHEEHVHIIFTTAQKAAAESYAAERQKKHIERVLRMPVQLEFIEEGLGQQ</sequence>
<feature type="domain" description="Ppx/GppA phosphatase N-terminal" evidence="2">
    <location>
        <begin position="18"/>
        <end position="304"/>
    </location>
</feature>
<comment type="similarity">
    <text evidence="1">Belongs to the GppA/Ppx family.</text>
</comment>
<proteinExistence type="inferred from homology"/>
<dbReference type="AlphaFoldDB" id="A0A1C0Z2N3"/>
<dbReference type="OrthoDB" id="9807195at2"/>
<dbReference type="Gene3D" id="3.30.420.40">
    <property type="match status" value="1"/>
</dbReference>
<dbReference type="CDD" id="cd24052">
    <property type="entry name" value="ASKHA_NBD_HpPPX-GppA-like"/>
    <property type="match status" value="1"/>
</dbReference>
<organism evidence="4 5">
    <name type="scientific">Caryophanon latum</name>
    <dbReference type="NCBI Taxonomy" id="33977"/>
    <lineage>
        <taxon>Bacteria</taxon>
        <taxon>Bacillati</taxon>
        <taxon>Bacillota</taxon>
        <taxon>Bacilli</taxon>
        <taxon>Bacillales</taxon>
        <taxon>Caryophanaceae</taxon>
        <taxon>Caryophanon</taxon>
    </lineage>
</organism>
<dbReference type="SUPFAM" id="SSF53067">
    <property type="entry name" value="Actin-like ATPase domain"/>
    <property type="match status" value="2"/>
</dbReference>
<dbReference type="InterPro" id="IPR050273">
    <property type="entry name" value="GppA/Ppx_hydrolase"/>
</dbReference>
<evidence type="ECO:0000313" key="5">
    <source>
        <dbReference type="Proteomes" id="UP000093482"/>
    </source>
</evidence>
<dbReference type="PANTHER" id="PTHR30005:SF0">
    <property type="entry name" value="RETROGRADE REGULATION PROTEIN 2"/>
    <property type="match status" value="1"/>
</dbReference>
<dbReference type="PANTHER" id="PTHR30005">
    <property type="entry name" value="EXOPOLYPHOSPHATASE"/>
    <property type="match status" value="1"/>
</dbReference>
<dbReference type="EMBL" id="MATO01000006">
    <property type="protein sequence ID" value="OCS93681.1"/>
    <property type="molecule type" value="Genomic_DNA"/>
</dbReference>
<gene>
    <name evidence="4" type="ORF">A6K76_04930</name>
</gene>
<dbReference type="Pfam" id="PF21447">
    <property type="entry name" value="Ppx-GppA_III"/>
    <property type="match status" value="1"/>
</dbReference>
<dbReference type="InterPro" id="IPR003695">
    <property type="entry name" value="Ppx_GppA_N"/>
</dbReference>
<protein>
    <submittedName>
        <fullName evidence="4">Exopolyphosphatase</fullName>
    </submittedName>
</protein>
<feature type="domain" description="Ppx/GppA phosphatase C-terminal" evidence="3">
    <location>
        <begin position="322"/>
        <end position="474"/>
    </location>
</feature>
<evidence type="ECO:0000259" key="3">
    <source>
        <dbReference type="Pfam" id="PF21447"/>
    </source>
</evidence>
<dbReference type="InterPro" id="IPR043129">
    <property type="entry name" value="ATPase_NBD"/>
</dbReference>
<evidence type="ECO:0000259" key="2">
    <source>
        <dbReference type="Pfam" id="PF02541"/>
    </source>
</evidence>
<evidence type="ECO:0000313" key="4">
    <source>
        <dbReference type="EMBL" id="OCS93681.1"/>
    </source>
</evidence>
<evidence type="ECO:0000256" key="1">
    <source>
        <dbReference type="ARBA" id="ARBA00007125"/>
    </source>
</evidence>
<dbReference type="SUPFAM" id="SSF109604">
    <property type="entry name" value="HD-domain/PDEase-like"/>
    <property type="match status" value="1"/>
</dbReference>
<dbReference type="Pfam" id="PF02541">
    <property type="entry name" value="Ppx-GppA"/>
    <property type="match status" value="1"/>
</dbReference>
<dbReference type="GO" id="GO:0006357">
    <property type="term" value="P:regulation of transcription by RNA polymerase II"/>
    <property type="evidence" value="ECO:0007669"/>
    <property type="project" value="TreeGrafter"/>
</dbReference>
<dbReference type="RefSeq" id="WP_066461565.1">
    <property type="nucleotide sequence ID" value="NZ_MATO01000006.1"/>
</dbReference>
<dbReference type="Proteomes" id="UP000093482">
    <property type="component" value="Unassembled WGS sequence"/>
</dbReference>
<accession>A0A1C0Z2N3</accession>
<dbReference type="Gene3D" id="1.10.3210.10">
    <property type="entry name" value="Hypothetical protein af1432"/>
    <property type="match status" value="1"/>
</dbReference>
<reference evidence="4 5" key="1">
    <citation type="submission" date="2016-07" db="EMBL/GenBank/DDBJ databases">
        <title>Caryophanon latum genome sequencing.</title>
        <authorList>
            <person name="Verma A."/>
            <person name="Pal Y."/>
            <person name="Krishnamurthi S."/>
        </authorList>
    </citation>
    <scope>NUCLEOTIDE SEQUENCE [LARGE SCALE GENOMIC DNA]</scope>
    <source>
        <strain evidence="4 5">DSM 14151</strain>
    </source>
</reference>